<dbReference type="EMBL" id="PFBA01000012">
    <property type="protein sequence ID" value="PIT92700.1"/>
    <property type="molecule type" value="Genomic_DNA"/>
</dbReference>
<dbReference type="InterPro" id="IPR012340">
    <property type="entry name" value="NA-bd_OB-fold"/>
</dbReference>
<dbReference type="PANTHER" id="PTHR47559:SF1">
    <property type="entry name" value="OS03G0844900 PROTEIN"/>
    <property type="match status" value="1"/>
</dbReference>
<dbReference type="Gene3D" id="2.40.50.140">
    <property type="entry name" value="Nucleic acid-binding proteins"/>
    <property type="match status" value="4"/>
</dbReference>
<name>A0A2M6WIS5_9BACT</name>
<reference evidence="3" key="1">
    <citation type="submission" date="2017-09" db="EMBL/GenBank/DDBJ databases">
        <title>Depth-based differentiation of microbial function through sediment-hosted aquifers and enrichment of novel symbionts in the deep terrestrial subsurface.</title>
        <authorList>
            <person name="Probst A.J."/>
            <person name="Ladd B."/>
            <person name="Jarett J.K."/>
            <person name="Geller-Mcgrath D.E."/>
            <person name="Sieber C.M.K."/>
            <person name="Emerson J.B."/>
            <person name="Anantharaman K."/>
            <person name="Thomas B.C."/>
            <person name="Malmstrom R."/>
            <person name="Stieglmeier M."/>
            <person name="Klingl A."/>
            <person name="Woyke T."/>
            <person name="Ryan C.M."/>
            <person name="Banfield J.F."/>
        </authorList>
    </citation>
    <scope>NUCLEOTIDE SEQUENCE [LARGE SCALE GENOMIC DNA]</scope>
</reference>
<feature type="domain" description="S1 motif" evidence="1">
    <location>
        <begin position="28"/>
        <end position="95"/>
    </location>
</feature>
<dbReference type="Pfam" id="PF00575">
    <property type="entry name" value="S1"/>
    <property type="match status" value="3"/>
</dbReference>
<organism evidence="2 3">
    <name type="scientific">Candidatus Harrisonbacteria bacterium CG10_big_fil_rev_8_21_14_0_10_42_17</name>
    <dbReference type="NCBI Taxonomy" id="1974584"/>
    <lineage>
        <taxon>Bacteria</taxon>
        <taxon>Candidatus Harrisoniibacteriota</taxon>
    </lineage>
</organism>
<dbReference type="InterPro" id="IPR035104">
    <property type="entry name" value="Ribosomal_protein_S1-like"/>
</dbReference>
<dbReference type="SMART" id="SM00316">
    <property type="entry name" value="S1"/>
    <property type="match status" value="4"/>
</dbReference>
<keyword evidence="2" id="KW-0687">Ribonucleoprotein</keyword>
<evidence type="ECO:0000313" key="3">
    <source>
        <dbReference type="Proteomes" id="UP000228635"/>
    </source>
</evidence>
<comment type="caution">
    <text evidence="2">The sequence shown here is derived from an EMBL/GenBank/DDBJ whole genome shotgun (WGS) entry which is preliminary data.</text>
</comment>
<dbReference type="PROSITE" id="PS50126">
    <property type="entry name" value="S1"/>
    <property type="match status" value="4"/>
</dbReference>
<sequence>MTVTKKSNPQIAQLLKSENGFSPIARTGELAEGTLIEKAPKAAYFDLGALGTGVVYGAEYINASQVIKGLQLGAHISAKIIEPENDDGYVELSLSEAGRQRAWQEVKDLKEAGEVITVTINNSNAGGLLADIHDIKAFLPVSQLTSDHYPRVDDGDREKIADELKKFVGQEMQVKIIDFKPHASKLIISERETNEENAKELLEGYEVGQVIDGIVSGVADFGAFLKFADNPNIEGLVHISELDHKLIENPKEIVSINDAVKAKIIEIKDGRVSLSLKALKDDPWKEVAEKYKEGQVIKGTISRFNPFGAFVALDSDIQGLIHVSEFGSVDEMKQQLEVGSEYDFNIELMKPDEKRIILKLNK</sequence>
<dbReference type="InterPro" id="IPR003029">
    <property type="entry name" value="S1_domain"/>
</dbReference>
<dbReference type="SUPFAM" id="SSF50249">
    <property type="entry name" value="Nucleic acid-binding proteins"/>
    <property type="match status" value="4"/>
</dbReference>
<keyword evidence="2" id="KW-0689">Ribosomal protein</keyword>
<dbReference type="GO" id="GO:0005840">
    <property type="term" value="C:ribosome"/>
    <property type="evidence" value="ECO:0007669"/>
    <property type="project" value="UniProtKB-KW"/>
</dbReference>
<protein>
    <submittedName>
        <fullName evidence="2">30S ribosomal protein S1</fullName>
    </submittedName>
</protein>
<evidence type="ECO:0000313" key="2">
    <source>
        <dbReference type="EMBL" id="PIT92700.1"/>
    </source>
</evidence>
<feature type="domain" description="S1 motif" evidence="1">
    <location>
        <begin position="113"/>
        <end position="191"/>
    </location>
</feature>
<feature type="domain" description="S1 motif" evidence="1">
    <location>
        <begin position="208"/>
        <end position="277"/>
    </location>
</feature>
<dbReference type="PANTHER" id="PTHR47559">
    <property type="entry name" value="OS03G0844900 PROTEIN"/>
    <property type="match status" value="1"/>
</dbReference>
<accession>A0A2M6WIS5</accession>
<dbReference type="AlphaFoldDB" id="A0A2M6WIS5"/>
<dbReference type="InterPro" id="IPR052757">
    <property type="entry name" value="Ribosomal_protein_S1"/>
</dbReference>
<proteinExistence type="predicted"/>
<feature type="domain" description="S1 motif" evidence="1">
    <location>
        <begin position="294"/>
        <end position="361"/>
    </location>
</feature>
<dbReference type="Proteomes" id="UP000228635">
    <property type="component" value="Unassembled WGS sequence"/>
</dbReference>
<gene>
    <name evidence="2" type="ORF">COU08_00870</name>
</gene>
<evidence type="ECO:0000259" key="1">
    <source>
        <dbReference type="PROSITE" id="PS50126"/>
    </source>
</evidence>
<dbReference type="CDD" id="cd04465">
    <property type="entry name" value="S1_RPS1_repeat_ec2_hs2"/>
    <property type="match status" value="1"/>
</dbReference>
<dbReference type="PRINTS" id="PR00681">
    <property type="entry name" value="RIBOSOMALS1"/>
</dbReference>
<dbReference type="GO" id="GO:0003676">
    <property type="term" value="F:nucleic acid binding"/>
    <property type="evidence" value="ECO:0007669"/>
    <property type="project" value="InterPro"/>
</dbReference>